<proteinExistence type="predicted"/>
<dbReference type="EnsemblPlants" id="evm.model.08.1255">
    <property type="protein sequence ID" value="cds.evm.model.08.1255"/>
    <property type="gene ID" value="evm.TU.08.1255"/>
</dbReference>
<organism evidence="1 2">
    <name type="scientific">Cannabis sativa</name>
    <name type="common">Hemp</name>
    <name type="synonym">Marijuana</name>
    <dbReference type="NCBI Taxonomy" id="3483"/>
    <lineage>
        <taxon>Eukaryota</taxon>
        <taxon>Viridiplantae</taxon>
        <taxon>Streptophyta</taxon>
        <taxon>Embryophyta</taxon>
        <taxon>Tracheophyta</taxon>
        <taxon>Spermatophyta</taxon>
        <taxon>Magnoliopsida</taxon>
        <taxon>eudicotyledons</taxon>
        <taxon>Gunneridae</taxon>
        <taxon>Pentapetalae</taxon>
        <taxon>rosids</taxon>
        <taxon>fabids</taxon>
        <taxon>Rosales</taxon>
        <taxon>Cannabaceae</taxon>
        <taxon>Cannabis</taxon>
    </lineage>
</organism>
<sequence>MIKKLDDIVHRIIVQRATPDWLPFLPGSSFWVPPRRDPFKFTDLVDKLTDRLTDEESLALSSDRGWPCAHLLVNRIGSEPARLDDEEGSRDTEVDEEVEIVAVDYRISVTENVAPFTGSRAPVATTWTPPQGLLKLNADATVSKNHPSAGSSGVICNSDGEVVAAVAPSLAGGGDVAILEEKSLLFPLH</sequence>
<dbReference type="PANTHER" id="PTHR33972:SF2">
    <property type="entry name" value="OS04G0606700 PROTEIN"/>
    <property type="match status" value="1"/>
</dbReference>
<evidence type="ECO:0000313" key="2">
    <source>
        <dbReference type="Proteomes" id="UP000596661"/>
    </source>
</evidence>
<dbReference type="PANTHER" id="PTHR33972">
    <property type="entry name" value="EXPRESSED PROTEIN"/>
    <property type="match status" value="1"/>
</dbReference>
<evidence type="ECO:0000313" key="1">
    <source>
        <dbReference type="EnsemblPlants" id="cds.evm.model.08.1255"/>
    </source>
</evidence>
<dbReference type="Gramene" id="evm.model.08.1255">
    <property type="protein sequence ID" value="cds.evm.model.08.1255"/>
    <property type="gene ID" value="evm.TU.08.1255"/>
</dbReference>
<accession>A0A803Q839</accession>
<protein>
    <submittedName>
        <fullName evidence="1">Uncharacterized protein</fullName>
    </submittedName>
</protein>
<dbReference type="Proteomes" id="UP000596661">
    <property type="component" value="Chromosome 8"/>
</dbReference>
<keyword evidence="2" id="KW-1185">Reference proteome</keyword>
<dbReference type="AlphaFoldDB" id="A0A803Q839"/>
<dbReference type="EMBL" id="UZAU01000706">
    <property type="status" value="NOT_ANNOTATED_CDS"/>
    <property type="molecule type" value="Genomic_DNA"/>
</dbReference>
<reference evidence="1" key="2">
    <citation type="submission" date="2021-03" db="UniProtKB">
        <authorList>
            <consortium name="EnsemblPlants"/>
        </authorList>
    </citation>
    <scope>IDENTIFICATION</scope>
</reference>
<reference evidence="1" key="1">
    <citation type="submission" date="2018-11" db="EMBL/GenBank/DDBJ databases">
        <authorList>
            <person name="Grassa J C."/>
        </authorList>
    </citation>
    <scope>NUCLEOTIDE SEQUENCE [LARGE SCALE GENOMIC DNA]</scope>
</reference>
<name>A0A803Q839_CANSA</name>